<evidence type="ECO:0000256" key="1">
    <source>
        <dbReference type="ARBA" id="ARBA00004184"/>
    </source>
</evidence>
<dbReference type="InterPro" id="IPR045242">
    <property type="entry name" value="Syntaxin"/>
</dbReference>
<dbReference type="CDD" id="cd00179">
    <property type="entry name" value="SynN"/>
    <property type="match status" value="1"/>
</dbReference>
<evidence type="ECO:0000256" key="4">
    <source>
        <dbReference type="ARBA" id="ARBA00023054"/>
    </source>
</evidence>
<dbReference type="GO" id="GO:0008021">
    <property type="term" value="C:synaptic vesicle"/>
    <property type="evidence" value="ECO:0007669"/>
    <property type="project" value="TreeGrafter"/>
</dbReference>
<dbReference type="GO" id="GO:0005484">
    <property type="term" value="F:SNAP receptor activity"/>
    <property type="evidence" value="ECO:0007669"/>
    <property type="project" value="InterPro"/>
</dbReference>
<keyword evidence="4" id="KW-0175">Coiled coil</keyword>
<dbReference type="Pfam" id="PF05739">
    <property type="entry name" value="SNARE"/>
    <property type="match status" value="1"/>
</dbReference>
<dbReference type="GO" id="GO:0048787">
    <property type="term" value="C:presynaptic active zone membrane"/>
    <property type="evidence" value="ECO:0007669"/>
    <property type="project" value="TreeGrafter"/>
</dbReference>
<name>A0A8C2I4Y9_CYPCA</name>
<evidence type="ECO:0000256" key="5">
    <source>
        <dbReference type="ARBA" id="ARBA00023136"/>
    </source>
</evidence>
<dbReference type="FunFam" id="1.20.5.110:FF:000022">
    <property type="entry name" value="Syntaxin 19"/>
    <property type="match status" value="1"/>
</dbReference>
<dbReference type="Gene3D" id="1.20.58.70">
    <property type="match status" value="1"/>
</dbReference>
<organism evidence="9 10">
    <name type="scientific">Cyprinus carpio</name>
    <name type="common">Common carp</name>
    <dbReference type="NCBI Taxonomy" id="7962"/>
    <lineage>
        <taxon>Eukaryota</taxon>
        <taxon>Metazoa</taxon>
        <taxon>Chordata</taxon>
        <taxon>Craniata</taxon>
        <taxon>Vertebrata</taxon>
        <taxon>Euteleostomi</taxon>
        <taxon>Actinopterygii</taxon>
        <taxon>Neopterygii</taxon>
        <taxon>Teleostei</taxon>
        <taxon>Ostariophysi</taxon>
        <taxon>Cypriniformes</taxon>
        <taxon>Cyprinidae</taxon>
        <taxon>Cyprininae</taxon>
        <taxon>Cyprinus</taxon>
    </lineage>
</organism>
<dbReference type="SMART" id="SM00503">
    <property type="entry name" value="SynN"/>
    <property type="match status" value="1"/>
</dbReference>
<evidence type="ECO:0000256" key="6">
    <source>
        <dbReference type="RuleBase" id="RU003858"/>
    </source>
</evidence>
<dbReference type="CDD" id="cd15882">
    <property type="entry name" value="SNARE_syntaxin2"/>
    <property type="match status" value="1"/>
</dbReference>
<dbReference type="GO" id="GO:0031201">
    <property type="term" value="C:SNARE complex"/>
    <property type="evidence" value="ECO:0007669"/>
    <property type="project" value="TreeGrafter"/>
</dbReference>
<feature type="compositionally biased region" description="Polar residues" evidence="7">
    <location>
        <begin position="11"/>
        <end position="20"/>
    </location>
</feature>
<evidence type="ECO:0000256" key="3">
    <source>
        <dbReference type="ARBA" id="ARBA00022448"/>
    </source>
</evidence>
<dbReference type="PROSITE" id="PS50192">
    <property type="entry name" value="T_SNARE"/>
    <property type="match status" value="1"/>
</dbReference>
<evidence type="ECO:0000313" key="10">
    <source>
        <dbReference type="Proteomes" id="UP000694701"/>
    </source>
</evidence>
<feature type="domain" description="T-SNARE coiled-coil homology" evidence="8">
    <location>
        <begin position="193"/>
        <end position="255"/>
    </location>
</feature>
<dbReference type="Pfam" id="PF00804">
    <property type="entry name" value="Syntaxin"/>
    <property type="match status" value="1"/>
</dbReference>
<dbReference type="SMART" id="SM00397">
    <property type="entry name" value="t_SNARE"/>
    <property type="match status" value="1"/>
</dbReference>
<dbReference type="SUPFAM" id="SSF47661">
    <property type="entry name" value="t-snare proteins"/>
    <property type="match status" value="1"/>
</dbReference>
<dbReference type="InterPro" id="IPR000727">
    <property type="entry name" value="T_SNARE_dom"/>
</dbReference>
<dbReference type="PANTHER" id="PTHR19957">
    <property type="entry name" value="SYNTAXIN"/>
    <property type="match status" value="1"/>
</dbReference>
<dbReference type="GO" id="GO:0031629">
    <property type="term" value="P:synaptic vesicle fusion to presynaptic active zone membrane"/>
    <property type="evidence" value="ECO:0007669"/>
    <property type="project" value="TreeGrafter"/>
</dbReference>
<reference evidence="9" key="1">
    <citation type="submission" date="2025-08" db="UniProtKB">
        <authorList>
            <consortium name="Ensembl"/>
        </authorList>
    </citation>
    <scope>IDENTIFICATION</scope>
</reference>
<dbReference type="GO" id="GO:0000149">
    <property type="term" value="F:SNARE binding"/>
    <property type="evidence" value="ECO:0007669"/>
    <property type="project" value="TreeGrafter"/>
</dbReference>
<dbReference type="InterPro" id="IPR010989">
    <property type="entry name" value="SNARE"/>
</dbReference>
<proteinExistence type="inferred from homology"/>
<evidence type="ECO:0000259" key="8">
    <source>
        <dbReference type="PROSITE" id="PS50192"/>
    </source>
</evidence>
<evidence type="ECO:0000256" key="2">
    <source>
        <dbReference type="ARBA" id="ARBA00009063"/>
    </source>
</evidence>
<dbReference type="GO" id="GO:0006886">
    <property type="term" value="P:intracellular protein transport"/>
    <property type="evidence" value="ECO:0007669"/>
    <property type="project" value="InterPro"/>
</dbReference>
<dbReference type="AlphaFoldDB" id="A0A8C2I4Y9"/>
<feature type="region of interest" description="Disordered" evidence="7">
    <location>
        <begin position="1"/>
        <end position="20"/>
    </location>
</feature>
<sequence>MRDRLADLNGGRQSTSEDVSVTVSLEKDGFMQDFFRKVEEVRGVIDKISSLVNEVKKKHSVILSAPNPDERTKVELEQLTVEIKKHANFVRSSLKSMQQNLPPDEQMNQASVDARIQKTQYTNLSRKFVDVMTRYNEAQVSFREKSKSRIQRQLEITGQITTNEELEEMLETGNPSIFTSDIISDSQITRQALNEIESRHKDILQLESSIKELHDMFVDMAMLVETQGEMIDNIEKNVTNAVDYVGQAKVETKKAVRYQTQARREMMGVEKQCEVEVLKQSQRELQWVQKQLSIISNRTNGPGRTKDKKLRNEVFPLHLSELSPQHVEAYQLLEDRKHKLSPETAALYLLRQQHKLLVSLRSSILLTICQRS</sequence>
<dbReference type="Ensembl" id="ENSCCRT00020081818.1">
    <property type="protein sequence ID" value="ENSCCRP00020074571.1"/>
    <property type="gene ID" value="ENSCCRG00020034625.1"/>
</dbReference>
<dbReference type="InterPro" id="IPR006011">
    <property type="entry name" value="Syntaxin_N"/>
</dbReference>
<dbReference type="InterPro" id="IPR006012">
    <property type="entry name" value="Syntaxin/epimorphin_CS"/>
</dbReference>
<dbReference type="Proteomes" id="UP000694701">
    <property type="component" value="Unplaced"/>
</dbReference>
<protein>
    <submittedName>
        <fullName evidence="9">Syntaxin 2b</fullName>
    </submittedName>
</protein>
<dbReference type="FunFam" id="1.20.58.70:FF:000042">
    <property type="entry name" value="Syntaxin 11b, tandem duplicate 2"/>
    <property type="match status" value="1"/>
</dbReference>
<comment type="subcellular location">
    <subcellularLocation>
        <location evidence="1">Endomembrane system</location>
        <topology evidence="1">Peripheral membrane protein</topology>
    </subcellularLocation>
</comment>
<dbReference type="GO" id="GO:0048278">
    <property type="term" value="P:vesicle docking"/>
    <property type="evidence" value="ECO:0007669"/>
    <property type="project" value="TreeGrafter"/>
</dbReference>
<accession>A0A8C2I4Y9</accession>
<comment type="similarity">
    <text evidence="2 6">Belongs to the syntaxin family.</text>
</comment>
<dbReference type="PANTHER" id="PTHR19957:SF36">
    <property type="entry name" value="SYNTAXIN-2"/>
    <property type="match status" value="1"/>
</dbReference>
<dbReference type="Gene3D" id="1.20.5.110">
    <property type="match status" value="1"/>
</dbReference>
<evidence type="ECO:0000256" key="7">
    <source>
        <dbReference type="SAM" id="MobiDB-lite"/>
    </source>
</evidence>
<dbReference type="InterPro" id="IPR028671">
    <property type="entry name" value="STX2_SNARE"/>
</dbReference>
<keyword evidence="3" id="KW-0813">Transport</keyword>
<evidence type="ECO:0000313" key="9">
    <source>
        <dbReference type="Ensembl" id="ENSCCRP00020074571.1"/>
    </source>
</evidence>
<keyword evidence="5" id="KW-0472">Membrane</keyword>
<dbReference type="PROSITE" id="PS00914">
    <property type="entry name" value="SYNTAXIN"/>
    <property type="match status" value="1"/>
</dbReference>